<proteinExistence type="predicted"/>
<sequence length="317" mass="33470">MALYLNDEAVADLLPMAQAVDCVDAAFQSLARGEAANAVRVRMAVAPAVMNVMWACAPSVGVMGVKSYVTGGGTTQGTTLTLTLYSMATGEMLALVEANRLGQIRTGAATAVATRAMAKPHPVVLSVYGTGFQAEYQVRALLGAQPTMAEVRVVGRDPGRRDAFIERLSREFPGARFLPADAKTAAACADVIVTATQSAEPLFDAAWLQPGVHINAIGSNDPRKREIGRDVLERAGLILADDLEVARKESGDLLANQWDMARVGSLGDLLIGKRPGRARDDEITVFESQGLAVQDVVCGAAIVARAHEKGSGIRLSR</sequence>
<dbReference type="RefSeq" id="WP_376812951.1">
    <property type="nucleotide sequence ID" value="NZ_JBHSDY010000005.1"/>
</dbReference>
<dbReference type="EMBL" id="JBHSDY010000005">
    <property type="protein sequence ID" value="MFC4298405.1"/>
    <property type="molecule type" value="Genomic_DNA"/>
</dbReference>
<dbReference type="Pfam" id="PF02423">
    <property type="entry name" value="OCD_Mu_crystall"/>
    <property type="match status" value="1"/>
</dbReference>
<dbReference type="Gene3D" id="3.30.1780.10">
    <property type="entry name" value="ornithine cyclodeaminase, domain 1"/>
    <property type="match status" value="1"/>
</dbReference>
<dbReference type="PANTHER" id="PTHR13812">
    <property type="entry name" value="KETIMINE REDUCTASE MU-CRYSTALLIN"/>
    <property type="match status" value="1"/>
</dbReference>
<dbReference type="InterPro" id="IPR003462">
    <property type="entry name" value="ODC_Mu_crystall"/>
</dbReference>
<accession>A0ABV8S019</accession>
<protein>
    <submittedName>
        <fullName evidence="1">Ornithine cyclodeaminase family protein</fullName>
    </submittedName>
</protein>
<evidence type="ECO:0000313" key="2">
    <source>
        <dbReference type="Proteomes" id="UP001595756"/>
    </source>
</evidence>
<dbReference type="PANTHER" id="PTHR13812:SF19">
    <property type="entry name" value="KETIMINE REDUCTASE MU-CRYSTALLIN"/>
    <property type="match status" value="1"/>
</dbReference>
<dbReference type="InterPro" id="IPR023401">
    <property type="entry name" value="ODC_N"/>
</dbReference>
<dbReference type="Gene3D" id="3.40.50.720">
    <property type="entry name" value="NAD(P)-binding Rossmann-like Domain"/>
    <property type="match status" value="1"/>
</dbReference>
<keyword evidence="2" id="KW-1185">Reference proteome</keyword>
<comment type="caution">
    <text evidence="1">The sequence shown here is derived from an EMBL/GenBank/DDBJ whole genome shotgun (WGS) entry which is preliminary data.</text>
</comment>
<organism evidence="1 2">
    <name type="scientific">Castellaniella hirudinis</name>
    <dbReference type="NCBI Taxonomy" id="1144617"/>
    <lineage>
        <taxon>Bacteria</taxon>
        <taxon>Pseudomonadati</taxon>
        <taxon>Pseudomonadota</taxon>
        <taxon>Betaproteobacteria</taxon>
        <taxon>Burkholderiales</taxon>
        <taxon>Alcaligenaceae</taxon>
        <taxon>Castellaniella</taxon>
    </lineage>
</organism>
<dbReference type="SUPFAM" id="SSF51735">
    <property type="entry name" value="NAD(P)-binding Rossmann-fold domains"/>
    <property type="match status" value="1"/>
</dbReference>
<dbReference type="Proteomes" id="UP001595756">
    <property type="component" value="Unassembled WGS sequence"/>
</dbReference>
<dbReference type="InterPro" id="IPR036291">
    <property type="entry name" value="NAD(P)-bd_dom_sf"/>
</dbReference>
<name>A0ABV8S019_9BURK</name>
<reference evidence="2" key="1">
    <citation type="journal article" date="2019" name="Int. J. Syst. Evol. Microbiol.">
        <title>The Global Catalogue of Microorganisms (GCM) 10K type strain sequencing project: providing services to taxonomists for standard genome sequencing and annotation.</title>
        <authorList>
            <consortium name="The Broad Institute Genomics Platform"/>
            <consortium name="The Broad Institute Genome Sequencing Center for Infectious Disease"/>
            <person name="Wu L."/>
            <person name="Ma J."/>
        </authorList>
    </citation>
    <scope>NUCLEOTIDE SEQUENCE [LARGE SCALE GENOMIC DNA]</scope>
    <source>
        <strain evidence="2">CGMCC 1.19029</strain>
    </source>
</reference>
<evidence type="ECO:0000313" key="1">
    <source>
        <dbReference type="EMBL" id="MFC4298405.1"/>
    </source>
</evidence>
<gene>
    <name evidence="1" type="ORF">ACFO0J_10175</name>
</gene>
<dbReference type="PIRSF" id="PIRSF001439">
    <property type="entry name" value="CryM"/>
    <property type="match status" value="1"/>
</dbReference>